<dbReference type="EMBL" id="BKCJ010526923">
    <property type="protein sequence ID" value="GFA98165.1"/>
    <property type="molecule type" value="Genomic_DNA"/>
</dbReference>
<organism evidence="1">
    <name type="scientific">Tanacetum cinerariifolium</name>
    <name type="common">Dalmatian daisy</name>
    <name type="synonym">Chrysanthemum cinerariifolium</name>
    <dbReference type="NCBI Taxonomy" id="118510"/>
    <lineage>
        <taxon>Eukaryota</taxon>
        <taxon>Viridiplantae</taxon>
        <taxon>Streptophyta</taxon>
        <taxon>Embryophyta</taxon>
        <taxon>Tracheophyta</taxon>
        <taxon>Spermatophyta</taxon>
        <taxon>Magnoliopsida</taxon>
        <taxon>eudicotyledons</taxon>
        <taxon>Gunneridae</taxon>
        <taxon>Pentapetalae</taxon>
        <taxon>asterids</taxon>
        <taxon>campanulids</taxon>
        <taxon>Asterales</taxon>
        <taxon>Asteraceae</taxon>
        <taxon>Asteroideae</taxon>
        <taxon>Anthemideae</taxon>
        <taxon>Anthemidinae</taxon>
        <taxon>Tanacetum</taxon>
    </lineage>
</organism>
<keyword evidence="1" id="KW-0695">RNA-directed DNA polymerase</keyword>
<keyword evidence="1" id="KW-0548">Nucleotidyltransferase</keyword>
<proteinExistence type="predicted"/>
<comment type="caution">
    <text evidence="1">The sequence shown here is derived from an EMBL/GenBank/DDBJ whole genome shotgun (WGS) entry which is preliminary data.</text>
</comment>
<accession>A0A699KJT2</accession>
<evidence type="ECO:0000313" key="1">
    <source>
        <dbReference type="EMBL" id="GFA98165.1"/>
    </source>
</evidence>
<dbReference type="AlphaFoldDB" id="A0A699KJT2"/>
<sequence length="362" mass="41615">MKKLMSRNWKHITATWLRFRRFLQQTHAPILTSRTVETNDSNVIPDSPDMCEDDIQNDQNDVESDDEPIKKANTTLAQEIKEYKAILAETSKSLGESISVRDSCLVALQTNQTEFEKYKAFNDRTIDCDKIEQKLNETLGQLALKEIEIKEGLKTKANEILVVKQKHDELMKQSLLTKSHYEGLVKQKTKRFPSGRDEPHVAEIKELPPHLEYEFLEGDDKLPVIIAKDLRNYMPEVRKELKICEAHSKKSSVDEPHVAELKELPPHLEYAFLEGDDKLSVIIEKDLSVEEKTALITILNSHKRAIAWKLSDIKGINPKFCTHKILMEEDFEPAVQHQRGVNPKIHDVIKQEVIKLLEAGLI</sequence>
<reference evidence="1" key="1">
    <citation type="journal article" date="2019" name="Sci. Rep.">
        <title>Draft genome of Tanacetum cinerariifolium, the natural source of mosquito coil.</title>
        <authorList>
            <person name="Yamashiro T."/>
            <person name="Shiraishi A."/>
            <person name="Satake H."/>
            <person name="Nakayama K."/>
        </authorList>
    </citation>
    <scope>NUCLEOTIDE SEQUENCE</scope>
</reference>
<protein>
    <submittedName>
        <fullName evidence="1">Reverse transcriptase domain-containing protein</fullName>
    </submittedName>
</protein>
<name>A0A699KJT2_TANCI</name>
<dbReference type="GO" id="GO:0003964">
    <property type="term" value="F:RNA-directed DNA polymerase activity"/>
    <property type="evidence" value="ECO:0007669"/>
    <property type="project" value="UniProtKB-KW"/>
</dbReference>
<gene>
    <name evidence="1" type="ORF">Tci_670137</name>
</gene>
<keyword evidence="1" id="KW-0808">Transferase</keyword>